<keyword evidence="8" id="KW-0472">Membrane</keyword>
<dbReference type="FunFam" id="3.40.50.300:FF:000425">
    <property type="entry name" value="Probable ABC transporter, ATP-binding subunit"/>
    <property type="match status" value="1"/>
</dbReference>
<keyword evidence="7" id="KW-0406">Ion transport</keyword>
<dbReference type="PROSITE" id="PS00211">
    <property type="entry name" value="ABC_TRANSPORTER_1"/>
    <property type="match status" value="1"/>
</dbReference>
<dbReference type="PROSITE" id="PS50893">
    <property type="entry name" value="ABC_TRANSPORTER_2"/>
    <property type="match status" value="1"/>
</dbReference>
<keyword evidence="3" id="KW-0410">Iron transport</keyword>
<evidence type="ECO:0000313" key="11">
    <source>
        <dbReference type="Proteomes" id="UP000218113"/>
    </source>
</evidence>
<evidence type="ECO:0000256" key="1">
    <source>
        <dbReference type="ARBA" id="ARBA00022448"/>
    </source>
</evidence>
<dbReference type="InterPro" id="IPR003593">
    <property type="entry name" value="AAA+_ATPase"/>
</dbReference>
<accession>A0A2A4T0S0</accession>
<name>A0A2A4T0S0_9DELT</name>
<dbReference type="InterPro" id="IPR003439">
    <property type="entry name" value="ABC_transporter-like_ATP-bd"/>
</dbReference>
<dbReference type="SUPFAM" id="SSF52540">
    <property type="entry name" value="P-loop containing nucleoside triphosphate hydrolases"/>
    <property type="match status" value="1"/>
</dbReference>
<reference evidence="11" key="1">
    <citation type="submission" date="2017-08" db="EMBL/GenBank/DDBJ databases">
        <title>A dynamic microbial community with high functional redundancy inhabits the cold, oxic subseafloor aquifer.</title>
        <authorList>
            <person name="Tully B.J."/>
            <person name="Wheat C.G."/>
            <person name="Glazer B.T."/>
            <person name="Huber J.A."/>
        </authorList>
    </citation>
    <scope>NUCLEOTIDE SEQUENCE [LARGE SCALE GENOMIC DNA]</scope>
</reference>
<dbReference type="SUPFAM" id="SSF50331">
    <property type="entry name" value="MOP-like"/>
    <property type="match status" value="1"/>
</dbReference>
<dbReference type="PANTHER" id="PTHR42781">
    <property type="entry name" value="SPERMIDINE/PUTRESCINE IMPORT ATP-BINDING PROTEIN POTA"/>
    <property type="match status" value="1"/>
</dbReference>
<evidence type="ECO:0000256" key="5">
    <source>
        <dbReference type="ARBA" id="ARBA00022840"/>
    </source>
</evidence>
<sequence>MSSTHGTQALLQCRGISKSYGKNQVLKSIDLEVFPREFVALLGPSGCGKTTLLRILAGFEPFQGGTLHFENQLLADTKTMIPPERRNIGMVFQDYALFPHLSVQRNIAFSLQGSKQEKQYRVDEMLNLVGLLEYAKYMPYELSGGQQQRVAVARALAPRPSLILMDEPFSNLDTNLRTQLRNDIRKILREEEVSAILVTHDQGESFSFADRLVVMNQGQVEHTGTAEEVYHQPQTPWVASFTGSANFLEGKSCDGKVQSVLGDFACPNLKNGQDYQLLIRPERLSLDLVDHAQSDGEIEHIEFLGDRRVLTIRLWSGEKLTAVVSSAEEWMEKTWVKVSSDQVVPFPVH</sequence>
<evidence type="ECO:0000256" key="7">
    <source>
        <dbReference type="ARBA" id="ARBA00023065"/>
    </source>
</evidence>
<dbReference type="SMART" id="SM00382">
    <property type="entry name" value="AAA"/>
    <property type="match status" value="1"/>
</dbReference>
<dbReference type="Pfam" id="PF08402">
    <property type="entry name" value="TOBE_2"/>
    <property type="match status" value="1"/>
</dbReference>
<dbReference type="GO" id="GO:0015408">
    <property type="term" value="F:ABC-type ferric iron transporter activity"/>
    <property type="evidence" value="ECO:0007669"/>
    <property type="project" value="InterPro"/>
</dbReference>
<dbReference type="PANTHER" id="PTHR42781:SF4">
    <property type="entry name" value="SPERMIDINE_PUTRESCINE IMPORT ATP-BINDING PROTEIN POTA"/>
    <property type="match status" value="1"/>
</dbReference>
<dbReference type="GO" id="GO:0015697">
    <property type="term" value="P:quaternary ammonium group transport"/>
    <property type="evidence" value="ECO:0007669"/>
    <property type="project" value="UniProtKB-ARBA"/>
</dbReference>
<dbReference type="GO" id="GO:0016887">
    <property type="term" value="F:ATP hydrolysis activity"/>
    <property type="evidence" value="ECO:0007669"/>
    <property type="project" value="InterPro"/>
</dbReference>
<proteinExistence type="predicted"/>
<evidence type="ECO:0000256" key="2">
    <source>
        <dbReference type="ARBA" id="ARBA00022475"/>
    </source>
</evidence>
<dbReference type="GO" id="GO:0005524">
    <property type="term" value="F:ATP binding"/>
    <property type="evidence" value="ECO:0007669"/>
    <property type="project" value="UniProtKB-KW"/>
</dbReference>
<keyword evidence="6" id="KW-0408">Iron</keyword>
<protein>
    <recommendedName>
        <fullName evidence="9">ABC transporter domain-containing protein</fullName>
    </recommendedName>
</protein>
<keyword evidence="4" id="KW-0547">Nucleotide-binding</keyword>
<gene>
    <name evidence="10" type="ORF">COB67_09120</name>
</gene>
<feature type="domain" description="ABC transporter" evidence="9">
    <location>
        <begin position="11"/>
        <end position="242"/>
    </location>
</feature>
<keyword evidence="2" id="KW-1003">Cell membrane</keyword>
<dbReference type="AlphaFoldDB" id="A0A2A4T0S0"/>
<evidence type="ECO:0000259" key="9">
    <source>
        <dbReference type="PROSITE" id="PS50893"/>
    </source>
</evidence>
<dbReference type="InterPro" id="IPR015853">
    <property type="entry name" value="ABC_transpr_FbpC"/>
</dbReference>
<dbReference type="Gene3D" id="2.40.50.100">
    <property type="match status" value="1"/>
</dbReference>
<evidence type="ECO:0000313" key="10">
    <source>
        <dbReference type="EMBL" id="PCI27183.1"/>
    </source>
</evidence>
<dbReference type="Pfam" id="PF00005">
    <property type="entry name" value="ABC_tran"/>
    <property type="match status" value="1"/>
</dbReference>
<dbReference type="InterPro" id="IPR017871">
    <property type="entry name" value="ABC_transporter-like_CS"/>
</dbReference>
<evidence type="ECO:0000256" key="3">
    <source>
        <dbReference type="ARBA" id="ARBA00022496"/>
    </source>
</evidence>
<keyword evidence="5" id="KW-0067">ATP-binding</keyword>
<organism evidence="10 11">
    <name type="scientific">SAR324 cluster bacterium</name>
    <dbReference type="NCBI Taxonomy" id="2024889"/>
    <lineage>
        <taxon>Bacteria</taxon>
        <taxon>Deltaproteobacteria</taxon>
        <taxon>SAR324 cluster</taxon>
    </lineage>
</organism>
<dbReference type="InterPro" id="IPR013611">
    <property type="entry name" value="Transp-assoc_OB_typ2"/>
</dbReference>
<dbReference type="InterPro" id="IPR008995">
    <property type="entry name" value="Mo/tungstate-bd_C_term_dom"/>
</dbReference>
<dbReference type="Proteomes" id="UP000218113">
    <property type="component" value="Unassembled WGS sequence"/>
</dbReference>
<comment type="caution">
    <text evidence="10">The sequence shown here is derived from an EMBL/GenBank/DDBJ whole genome shotgun (WGS) entry which is preliminary data.</text>
</comment>
<evidence type="ECO:0000256" key="6">
    <source>
        <dbReference type="ARBA" id="ARBA00023004"/>
    </source>
</evidence>
<dbReference type="InterPro" id="IPR027417">
    <property type="entry name" value="P-loop_NTPase"/>
</dbReference>
<dbReference type="GO" id="GO:0043190">
    <property type="term" value="C:ATP-binding cassette (ABC) transporter complex"/>
    <property type="evidence" value="ECO:0007669"/>
    <property type="project" value="InterPro"/>
</dbReference>
<evidence type="ECO:0000256" key="8">
    <source>
        <dbReference type="ARBA" id="ARBA00023136"/>
    </source>
</evidence>
<dbReference type="EMBL" id="NVSR01000070">
    <property type="protein sequence ID" value="PCI27183.1"/>
    <property type="molecule type" value="Genomic_DNA"/>
</dbReference>
<dbReference type="InterPro" id="IPR050093">
    <property type="entry name" value="ABC_SmlMolc_Importer"/>
</dbReference>
<evidence type="ECO:0000256" key="4">
    <source>
        <dbReference type="ARBA" id="ARBA00022741"/>
    </source>
</evidence>
<dbReference type="Gene3D" id="3.40.50.300">
    <property type="entry name" value="P-loop containing nucleotide triphosphate hydrolases"/>
    <property type="match status" value="1"/>
</dbReference>
<keyword evidence="1" id="KW-0813">Transport</keyword>
<dbReference type="CDD" id="cd03259">
    <property type="entry name" value="ABC_Carb_Solutes_like"/>
    <property type="match status" value="1"/>
</dbReference>